<keyword evidence="1" id="KW-0732">Signal</keyword>
<proteinExistence type="predicted"/>
<dbReference type="SUPFAM" id="SSF57392">
    <property type="entry name" value="Defensin-like"/>
    <property type="match status" value="1"/>
</dbReference>
<evidence type="ECO:0000259" key="2">
    <source>
        <dbReference type="Pfam" id="PF00711"/>
    </source>
</evidence>
<dbReference type="AlphaFoldDB" id="A0A8C3P2G3"/>
<reference evidence="3" key="1">
    <citation type="submission" date="2025-08" db="UniProtKB">
        <authorList>
            <consortium name="Ensembl"/>
        </authorList>
    </citation>
    <scope>IDENTIFICATION</scope>
</reference>
<feature type="chain" id="PRO_5034629622" description="Beta-defensin-like domain-containing protein" evidence="1">
    <location>
        <begin position="22"/>
        <end position="69"/>
    </location>
</feature>
<dbReference type="Ensembl" id="ENSCRFT00000003891.1">
    <property type="protein sequence ID" value="ENSCRFP00000003743.1"/>
    <property type="gene ID" value="ENSCRFG00000003050.1"/>
</dbReference>
<keyword evidence="4" id="KW-1185">Reference proteome</keyword>
<evidence type="ECO:0000313" key="3">
    <source>
        <dbReference type="Ensembl" id="ENSCRFP00000003743.1"/>
    </source>
</evidence>
<evidence type="ECO:0000313" key="4">
    <source>
        <dbReference type="Proteomes" id="UP000694396"/>
    </source>
</evidence>
<feature type="domain" description="Beta-defensin-like" evidence="2">
    <location>
        <begin position="21"/>
        <end position="46"/>
    </location>
</feature>
<name>A0A8C3P2G3_9PASS</name>
<feature type="signal peptide" evidence="1">
    <location>
        <begin position="1"/>
        <end position="21"/>
    </location>
</feature>
<dbReference type="GO" id="GO:0005576">
    <property type="term" value="C:extracellular region"/>
    <property type="evidence" value="ECO:0007669"/>
    <property type="project" value="InterPro"/>
</dbReference>
<protein>
    <recommendedName>
        <fullName evidence="2">Beta-defensin-like domain-containing protein</fullName>
    </recommendedName>
</protein>
<dbReference type="InterPro" id="IPR001855">
    <property type="entry name" value="Defensin_beta-like"/>
</dbReference>
<accession>A0A8C3P2G3</accession>
<dbReference type="Proteomes" id="UP000694396">
    <property type="component" value="Unplaced"/>
</dbReference>
<reference evidence="3" key="2">
    <citation type="submission" date="2025-09" db="UniProtKB">
        <authorList>
            <consortium name="Ensembl"/>
        </authorList>
    </citation>
    <scope>IDENTIFICATION</scope>
</reference>
<organism evidence="3 4">
    <name type="scientific">Cyanoderma ruficeps</name>
    <name type="common">rufous-capped babbler</name>
    <dbReference type="NCBI Taxonomy" id="181631"/>
    <lineage>
        <taxon>Eukaryota</taxon>
        <taxon>Metazoa</taxon>
        <taxon>Chordata</taxon>
        <taxon>Craniata</taxon>
        <taxon>Vertebrata</taxon>
        <taxon>Euteleostomi</taxon>
        <taxon>Archelosauria</taxon>
        <taxon>Archosauria</taxon>
        <taxon>Dinosauria</taxon>
        <taxon>Saurischia</taxon>
        <taxon>Theropoda</taxon>
        <taxon>Coelurosauria</taxon>
        <taxon>Aves</taxon>
        <taxon>Neognathae</taxon>
        <taxon>Neoaves</taxon>
        <taxon>Telluraves</taxon>
        <taxon>Australaves</taxon>
        <taxon>Passeriformes</taxon>
        <taxon>Sylvioidea</taxon>
        <taxon>Timaliidae</taxon>
        <taxon>Cyanoderma</taxon>
    </lineage>
</organism>
<sequence>MIIAVIVLHVLLSMETGGLSACRRMGGFCQIGFCRYPTRPIEKCSHLGVETLKLASSTWPSLLAPGPIS</sequence>
<dbReference type="Pfam" id="PF00711">
    <property type="entry name" value="Defensin_beta"/>
    <property type="match status" value="1"/>
</dbReference>
<evidence type="ECO:0000256" key="1">
    <source>
        <dbReference type="SAM" id="SignalP"/>
    </source>
</evidence>
<dbReference type="GO" id="GO:0006952">
    <property type="term" value="P:defense response"/>
    <property type="evidence" value="ECO:0007669"/>
    <property type="project" value="InterPro"/>
</dbReference>